<dbReference type="PROSITE" id="PS50893">
    <property type="entry name" value="ABC_TRANSPORTER_2"/>
    <property type="match status" value="1"/>
</dbReference>
<dbReference type="Pfam" id="PF00005">
    <property type="entry name" value="ABC_tran"/>
    <property type="match status" value="1"/>
</dbReference>
<evidence type="ECO:0000259" key="4">
    <source>
        <dbReference type="PROSITE" id="PS50893"/>
    </source>
</evidence>
<dbReference type="OrthoDB" id="9787851at2"/>
<dbReference type="PANTHER" id="PTHR42794">
    <property type="entry name" value="HEMIN IMPORT ATP-BINDING PROTEIN HMUV"/>
    <property type="match status" value="1"/>
</dbReference>
<evidence type="ECO:0000256" key="3">
    <source>
        <dbReference type="ARBA" id="ARBA00022840"/>
    </source>
</evidence>
<protein>
    <submittedName>
        <fullName evidence="5">Iron(III) dicitrate transport ATP-binding protein</fullName>
    </submittedName>
</protein>
<keyword evidence="3 5" id="KW-0067">ATP-binding</keyword>
<dbReference type="GO" id="GO:0005524">
    <property type="term" value="F:ATP binding"/>
    <property type="evidence" value="ECO:0007669"/>
    <property type="project" value="UniProtKB-KW"/>
</dbReference>
<dbReference type="FunFam" id="3.40.50.300:FF:000134">
    <property type="entry name" value="Iron-enterobactin ABC transporter ATP-binding protein"/>
    <property type="match status" value="1"/>
</dbReference>
<dbReference type="SMART" id="SM00382">
    <property type="entry name" value="AAA"/>
    <property type="match status" value="1"/>
</dbReference>
<reference evidence="5 6" key="1">
    <citation type="submission" date="2013-04" db="EMBL/GenBank/DDBJ databases">
        <title>Draft genome of the heavy metal tolerant bacterium Lysinibacillus sphaericus strain OT4b.31.</title>
        <authorList>
            <person name="Pena-Montenegro T.D."/>
            <person name="Dussan J."/>
        </authorList>
    </citation>
    <scope>NUCLEOTIDE SEQUENCE [LARGE SCALE GENOMIC DNA]</scope>
    <source>
        <strain evidence="5 6">OT4b.31</strain>
    </source>
</reference>
<evidence type="ECO:0000313" key="5">
    <source>
        <dbReference type="EMBL" id="EON74553.1"/>
    </source>
</evidence>
<dbReference type="RefSeq" id="WP_010857090.1">
    <property type="nucleotide sequence ID" value="NZ_KB933398.1"/>
</dbReference>
<dbReference type="GO" id="GO:0016887">
    <property type="term" value="F:ATP hydrolysis activity"/>
    <property type="evidence" value="ECO:0007669"/>
    <property type="project" value="InterPro"/>
</dbReference>
<sequence>MTLEAKQVSFSIHDQRILHEVSIQIKEKQFVGLIGPNGSGKSTLLKNMYRLLKPESGTVLLNEKDILKQTSKTIAKNLAVVSQETPVLFDFQVRDLVSMGRTPHKKLFELDHEDDFQIVKEALSQTGIAHLETRSFSSLSGGEKKRVMVARALAQQAQVIILDEPTNHLDIQHQLQLMDLIQTLHLTVVAALHDLNIAAMYCDTIYVLQQGRIVHYGTPAEVLTPTLLREVFGVYADIQVHPLTGKPYLTYVSEQFTKKALKESSII</sequence>
<dbReference type="InterPro" id="IPR003439">
    <property type="entry name" value="ABC_transporter-like_ATP-bd"/>
</dbReference>
<dbReference type="CDD" id="cd03214">
    <property type="entry name" value="ABC_Iron-Siderophores_B12_Hemin"/>
    <property type="match status" value="1"/>
</dbReference>
<name>R7ZKE1_LYSSH</name>
<keyword evidence="2" id="KW-0547">Nucleotide-binding</keyword>
<dbReference type="EMBL" id="AQPX01000002">
    <property type="protein sequence ID" value="EON74553.1"/>
    <property type="molecule type" value="Genomic_DNA"/>
</dbReference>
<dbReference type="eggNOG" id="COG1120">
    <property type="taxonomic scope" value="Bacteria"/>
</dbReference>
<dbReference type="InterPro" id="IPR017871">
    <property type="entry name" value="ABC_transporter-like_CS"/>
</dbReference>
<proteinExistence type="predicted"/>
<dbReference type="AlphaFoldDB" id="R7ZKE1"/>
<organism evidence="5 6">
    <name type="scientific">Lysinibacillus sphaericus OT4b.31</name>
    <dbReference type="NCBI Taxonomy" id="1285586"/>
    <lineage>
        <taxon>Bacteria</taxon>
        <taxon>Bacillati</taxon>
        <taxon>Bacillota</taxon>
        <taxon>Bacilli</taxon>
        <taxon>Bacillales</taxon>
        <taxon>Bacillaceae</taxon>
        <taxon>Lysinibacillus</taxon>
    </lineage>
</organism>
<dbReference type="PANTHER" id="PTHR42794:SF2">
    <property type="entry name" value="ABC TRANSPORTER ATP-BINDING PROTEIN"/>
    <property type="match status" value="1"/>
</dbReference>
<dbReference type="HOGENOM" id="CLU_000604_1_11_9"/>
<dbReference type="InterPro" id="IPR027417">
    <property type="entry name" value="P-loop_NTPase"/>
</dbReference>
<dbReference type="Proteomes" id="UP000013911">
    <property type="component" value="Unassembled WGS sequence"/>
</dbReference>
<evidence type="ECO:0000256" key="2">
    <source>
        <dbReference type="ARBA" id="ARBA00022741"/>
    </source>
</evidence>
<comment type="caution">
    <text evidence="5">The sequence shown here is derived from an EMBL/GenBank/DDBJ whole genome shotgun (WGS) entry which is preliminary data.</text>
</comment>
<accession>R7ZKE1</accession>
<dbReference type="PROSITE" id="PS00211">
    <property type="entry name" value="ABC_TRANSPORTER_1"/>
    <property type="match status" value="1"/>
</dbReference>
<dbReference type="Gene3D" id="3.40.50.300">
    <property type="entry name" value="P-loop containing nucleotide triphosphate hydrolases"/>
    <property type="match status" value="1"/>
</dbReference>
<keyword evidence="1" id="KW-0813">Transport</keyword>
<gene>
    <name evidence="5" type="ORF">H131_00576</name>
</gene>
<dbReference type="PATRIC" id="fig|1285586.5.peg.114"/>
<feature type="domain" description="ABC transporter" evidence="4">
    <location>
        <begin position="3"/>
        <end position="235"/>
    </location>
</feature>
<dbReference type="InterPro" id="IPR003593">
    <property type="entry name" value="AAA+_ATPase"/>
</dbReference>
<evidence type="ECO:0000256" key="1">
    <source>
        <dbReference type="ARBA" id="ARBA00022448"/>
    </source>
</evidence>
<dbReference type="SUPFAM" id="SSF52540">
    <property type="entry name" value="P-loop containing nucleoside triphosphate hydrolases"/>
    <property type="match status" value="1"/>
</dbReference>
<evidence type="ECO:0000313" key="6">
    <source>
        <dbReference type="Proteomes" id="UP000013911"/>
    </source>
</evidence>